<comment type="caution">
    <text evidence="3">The sequence shown here is derived from an EMBL/GenBank/DDBJ whole genome shotgun (WGS) entry which is preliminary data.</text>
</comment>
<keyword evidence="2" id="KW-0812">Transmembrane</keyword>
<accession>A0ABU0C2W3</accession>
<dbReference type="EMBL" id="JAUSUK010000001">
    <property type="protein sequence ID" value="MDQ0324855.1"/>
    <property type="molecule type" value="Genomic_DNA"/>
</dbReference>
<evidence type="ECO:0000256" key="1">
    <source>
        <dbReference type="SAM" id="MobiDB-lite"/>
    </source>
</evidence>
<proteinExistence type="predicted"/>
<keyword evidence="2" id="KW-1133">Transmembrane helix</keyword>
<gene>
    <name evidence="3" type="ORF">J2R99_000704</name>
</gene>
<reference evidence="3 4" key="1">
    <citation type="submission" date="2023-07" db="EMBL/GenBank/DDBJ databases">
        <title>Genomic Encyclopedia of Type Strains, Phase IV (KMG-IV): sequencing the most valuable type-strain genomes for metagenomic binning, comparative biology and taxonomic classification.</title>
        <authorList>
            <person name="Goeker M."/>
        </authorList>
    </citation>
    <scope>NUCLEOTIDE SEQUENCE [LARGE SCALE GENOMIC DNA]</scope>
    <source>
        <strain evidence="3 4">DSM 11549</strain>
    </source>
</reference>
<dbReference type="Proteomes" id="UP001230253">
    <property type="component" value="Unassembled WGS sequence"/>
</dbReference>
<evidence type="ECO:0000313" key="3">
    <source>
        <dbReference type="EMBL" id="MDQ0324855.1"/>
    </source>
</evidence>
<keyword evidence="4" id="KW-1185">Reference proteome</keyword>
<feature type="compositionally biased region" description="Basic and acidic residues" evidence="1">
    <location>
        <begin position="89"/>
        <end position="105"/>
    </location>
</feature>
<organism evidence="3 4">
    <name type="scientific">Rhodopseudomonas julia</name>
    <dbReference type="NCBI Taxonomy" id="200617"/>
    <lineage>
        <taxon>Bacteria</taxon>
        <taxon>Pseudomonadati</taxon>
        <taxon>Pseudomonadota</taxon>
        <taxon>Alphaproteobacteria</taxon>
        <taxon>Hyphomicrobiales</taxon>
        <taxon>Nitrobacteraceae</taxon>
        <taxon>Rhodopseudomonas</taxon>
    </lineage>
</organism>
<evidence type="ECO:0000256" key="2">
    <source>
        <dbReference type="SAM" id="Phobius"/>
    </source>
</evidence>
<dbReference type="RefSeq" id="WP_307153107.1">
    <property type="nucleotide sequence ID" value="NZ_JAUSUK010000001.1"/>
</dbReference>
<name>A0ABU0C2W3_9BRAD</name>
<protein>
    <submittedName>
        <fullName evidence="3">Uncharacterized protein</fullName>
    </submittedName>
</protein>
<sequence>MAAKAEAAEADDRRTRAVALQGSVMGAIAIACSLGLISGLYVLFKSDAVEIFRKIDAATRSFPGASDRPRPNIDVPVSLPRAVVAKPGRSGDDAEERRRVPEEALRGQVPASARDPLPSDVSLRPGL</sequence>
<keyword evidence="2" id="KW-0472">Membrane</keyword>
<evidence type="ECO:0000313" key="4">
    <source>
        <dbReference type="Proteomes" id="UP001230253"/>
    </source>
</evidence>
<feature type="region of interest" description="Disordered" evidence="1">
    <location>
        <begin position="60"/>
        <end position="127"/>
    </location>
</feature>
<feature type="transmembrane region" description="Helical" evidence="2">
    <location>
        <begin position="24"/>
        <end position="44"/>
    </location>
</feature>
<dbReference type="PROSITE" id="PS51257">
    <property type="entry name" value="PROKAR_LIPOPROTEIN"/>
    <property type="match status" value="1"/>
</dbReference>